<keyword evidence="6" id="KW-1185">Reference proteome</keyword>
<dbReference type="Proteomes" id="UP000765509">
    <property type="component" value="Unassembled WGS sequence"/>
</dbReference>
<dbReference type="Pfam" id="PF00176">
    <property type="entry name" value="SNF2-rel_dom"/>
    <property type="match status" value="1"/>
</dbReference>
<dbReference type="GO" id="GO:0016787">
    <property type="term" value="F:hydrolase activity"/>
    <property type="evidence" value="ECO:0007669"/>
    <property type="project" value="UniProtKB-KW"/>
</dbReference>
<dbReference type="GO" id="GO:0005524">
    <property type="term" value="F:ATP binding"/>
    <property type="evidence" value="ECO:0007669"/>
    <property type="project" value="UniProtKB-KW"/>
</dbReference>
<dbReference type="EMBL" id="AVOT02037976">
    <property type="protein sequence ID" value="MBW0532730.1"/>
    <property type="molecule type" value="Genomic_DNA"/>
</dbReference>
<dbReference type="GO" id="GO:0008094">
    <property type="term" value="F:ATP-dependent activity, acting on DNA"/>
    <property type="evidence" value="ECO:0007669"/>
    <property type="project" value="TreeGrafter"/>
</dbReference>
<sequence>MLTVPHPPFLITNWQSEISKHAQAEALQAKIYHGPTRHLLSKADILKCDIIITSYNTITQEFKQTNTSTSFIFKITWHCIILYEAHYILSQYAATHHAINSLLSSCQICLTGTPIYNTIYDLLGIISFITQPQSSDQDNWSPLILSSPFKGSNFILPLALRRLILCCTRTTHFKSLPTISHHYELLPLNPTMQQDNSTLYKEFLSSKSKVPGEFSRNINKLQICCNHHIILNTIVDADLEDHKSRRIQDNSSTFIRTIADVETCMMSSKIAHLLKSLLKNKKSNFGPTKSVVYTQWTQFLNL</sequence>
<dbReference type="GO" id="GO:0005634">
    <property type="term" value="C:nucleus"/>
    <property type="evidence" value="ECO:0007669"/>
    <property type="project" value="TreeGrafter"/>
</dbReference>
<keyword evidence="3" id="KW-0067">ATP-binding</keyword>
<evidence type="ECO:0000256" key="3">
    <source>
        <dbReference type="ARBA" id="ARBA00022840"/>
    </source>
</evidence>
<dbReference type="AlphaFoldDB" id="A0A9Q3F8P3"/>
<evidence type="ECO:0000259" key="4">
    <source>
        <dbReference type="PROSITE" id="PS51192"/>
    </source>
</evidence>
<dbReference type="InterPro" id="IPR000330">
    <property type="entry name" value="SNF2_N"/>
</dbReference>
<dbReference type="OrthoDB" id="2505291at2759"/>
<dbReference type="PANTHER" id="PTHR45626">
    <property type="entry name" value="TRANSCRIPTION TERMINATION FACTOR 2-RELATED"/>
    <property type="match status" value="1"/>
</dbReference>
<keyword evidence="1" id="KW-0547">Nucleotide-binding</keyword>
<dbReference type="PROSITE" id="PS51192">
    <property type="entry name" value="HELICASE_ATP_BIND_1"/>
    <property type="match status" value="1"/>
</dbReference>
<evidence type="ECO:0000313" key="5">
    <source>
        <dbReference type="EMBL" id="MBW0532730.1"/>
    </source>
</evidence>
<dbReference type="GO" id="GO:0006281">
    <property type="term" value="P:DNA repair"/>
    <property type="evidence" value="ECO:0007669"/>
    <property type="project" value="TreeGrafter"/>
</dbReference>
<evidence type="ECO:0000256" key="1">
    <source>
        <dbReference type="ARBA" id="ARBA00022741"/>
    </source>
</evidence>
<evidence type="ECO:0000256" key="2">
    <source>
        <dbReference type="ARBA" id="ARBA00022801"/>
    </source>
</evidence>
<dbReference type="InterPro" id="IPR014001">
    <property type="entry name" value="Helicase_ATP-bd"/>
</dbReference>
<reference evidence="5" key="1">
    <citation type="submission" date="2021-03" db="EMBL/GenBank/DDBJ databases">
        <title>Draft genome sequence of rust myrtle Austropuccinia psidii MF-1, a brazilian biotype.</title>
        <authorList>
            <person name="Quecine M.C."/>
            <person name="Pachon D.M.R."/>
            <person name="Bonatelli M.L."/>
            <person name="Correr F.H."/>
            <person name="Franceschini L.M."/>
            <person name="Leite T.F."/>
            <person name="Margarido G.R.A."/>
            <person name="Almeida C.A."/>
            <person name="Ferrarezi J.A."/>
            <person name="Labate C.A."/>
        </authorList>
    </citation>
    <scope>NUCLEOTIDE SEQUENCE</scope>
    <source>
        <strain evidence="5">MF-1</strain>
    </source>
</reference>
<dbReference type="SUPFAM" id="SSF52540">
    <property type="entry name" value="P-loop containing nucleoside triphosphate hydrolases"/>
    <property type="match status" value="1"/>
</dbReference>
<name>A0A9Q3F8P3_9BASI</name>
<dbReference type="Gene3D" id="3.40.50.300">
    <property type="entry name" value="P-loop containing nucleotide triphosphate hydrolases"/>
    <property type="match status" value="1"/>
</dbReference>
<comment type="caution">
    <text evidence="5">The sequence shown here is derived from an EMBL/GenBank/DDBJ whole genome shotgun (WGS) entry which is preliminary data.</text>
</comment>
<organism evidence="5 6">
    <name type="scientific">Austropuccinia psidii MF-1</name>
    <dbReference type="NCBI Taxonomy" id="1389203"/>
    <lineage>
        <taxon>Eukaryota</taxon>
        <taxon>Fungi</taxon>
        <taxon>Dikarya</taxon>
        <taxon>Basidiomycota</taxon>
        <taxon>Pucciniomycotina</taxon>
        <taxon>Pucciniomycetes</taxon>
        <taxon>Pucciniales</taxon>
        <taxon>Sphaerophragmiaceae</taxon>
        <taxon>Austropuccinia</taxon>
    </lineage>
</organism>
<dbReference type="Gene3D" id="3.40.50.10810">
    <property type="entry name" value="Tandem AAA-ATPase domain"/>
    <property type="match status" value="1"/>
</dbReference>
<dbReference type="InterPro" id="IPR027417">
    <property type="entry name" value="P-loop_NTPase"/>
</dbReference>
<dbReference type="PANTHER" id="PTHR45626:SF22">
    <property type="entry name" value="DNA REPAIR PROTEIN RAD5"/>
    <property type="match status" value="1"/>
</dbReference>
<evidence type="ECO:0000313" key="6">
    <source>
        <dbReference type="Proteomes" id="UP000765509"/>
    </source>
</evidence>
<feature type="domain" description="Helicase ATP-binding" evidence="4">
    <location>
        <begin position="1"/>
        <end position="132"/>
    </location>
</feature>
<keyword evidence="2" id="KW-0378">Hydrolase</keyword>
<accession>A0A9Q3F8P3</accession>
<gene>
    <name evidence="5" type="ORF">O181_072445</name>
</gene>
<protein>
    <recommendedName>
        <fullName evidence="4">Helicase ATP-binding domain-containing protein</fullName>
    </recommendedName>
</protein>
<dbReference type="InterPro" id="IPR050628">
    <property type="entry name" value="SNF2_RAD54_helicase_TF"/>
</dbReference>
<dbReference type="InterPro" id="IPR038718">
    <property type="entry name" value="SNF2-like_sf"/>
</dbReference>
<proteinExistence type="predicted"/>